<sequence length="95" mass="11056">MNEPSNLLDDCFIRRTASDRRTTTLNQPYGWCQSERPKPSLQLSVVTRASQAELKKKPTCLDFTWRHPDPYWFRSNFGPQANPEEYHIPSPGYLA</sequence>
<organism evidence="1 2">
    <name type="scientific">Pyronema omphalodes (strain CBS 100304)</name>
    <name type="common">Pyronema confluens</name>
    <dbReference type="NCBI Taxonomy" id="1076935"/>
    <lineage>
        <taxon>Eukaryota</taxon>
        <taxon>Fungi</taxon>
        <taxon>Dikarya</taxon>
        <taxon>Ascomycota</taxon>
        <taxon>Pezizomycotina</taxon>
        <taxon>Pezizomycetes</taxon>
        <taxon>Pezizales</taxon>
        <taxon>Pyronemataceae</taxon>
        <taxon>Pyronema</taxon>
    </lineage>
</organism>
<evidence type="ECO:0000313" key="1">
    <source>
        <dbReference type="EMBL" id="CCX34857.1"/>
    </source>
</evidence>
<dbReference type="AlphaFoldDB" id="U4LVT5"/>
<name>U4LVT5_PYROM</name>
<dbReference type="Proteomes" id="UP000018144">
    <property type="component" value="Unassembled WGS sequence"/>
</dbReference>
<protein>
    <submittedName>
        <fullName evidence="1">Uncharacterized protein</fullName>
    </submittedName>
</protein>
<evidence type="ECO:0000313" key="2">
    <source>
        <dbReference type="Proteomes" id="UP000018144"/>
    </source>
</evidence>
<gene>
    <name evidence="1" type="ORF">PCON_04375</name>
</gene>
<accession>U4LVT5</accession>
<proteinExistence type="predicted"/>
<reference evidence="1 2" key="1">
    <citation type="journal article" date="2013" name="PLoS Genet.">
        <title>The genome and development-dependent transcriptomes of Pyronema confluens: a window into fungal evolution.</title>
        <authorList>
            <person name="Traeger S."/>
            <person name="Altegoer F."/>
            <person name="Freitag M."/>
            <person name="Gabaldon T."/>
            <person name="Kempken F."/>
            <person name="Kumar A."/>
            <person name="Marcet-Houben M."/>
            <person name="Poggeler S."/>
            <person name="Stajich J.E."/>
            <person name="Nowrousian M."/>
        </authorList>
    </citation>
    <scope>NUCLEOTIDE SEQUENCE [LARGE SCALE GENOMIC DNA]</scope>
    <source>
        <strain evidence="2">CBS 100304</strain>
        <tissue evidence="1">Vegetative mycelium</tissue>
    </source>
</reference>
<dbReference type="EMBL" id="HF936636">
    <property type="protein sequence ID" value="CCX34857.1"/>
    <property type="molecule type" value="Genomic_DNA"/>
</dbReference>
<keyword evidence="2" id="KW-1185">Reference proteome</keyword>